<keyword evidence="1" id="KW-1133">Transmembrane helix</keyword>
<dbReference type="AlphaFoldDB" id="A0A2S6CQ63"/>
<dbReference type="EMBL" id="PGEM01000158">
    <property type="protein sequence ID" value="PPJ61905.1"/>
    <property type="molecule type" value="Genomic_DNA"/>
</dbReference>
<comment type="caution">
    <text evidence="2">The sequence shown here is derived from an EMBL/GenBank/DDBJ whole genome shotgun (WGS) entry which is preliminary data.</text>
</comment>
<organism evidence="2 3">
    <name type="scientific">Cuspidothrix issatschenkoi CHARLIE-1</name>
    <dbReference type="NCBI Taxonomy" id="2052836"/>
    <lineage>
        <taxon>Bacteria</taxon>
        <taxon>Bacillati</taxon>
        <taxon>Cyanobacteriota</taxon>
        <taxon>Cyanophyceae</taxon>
        <taxon>Nostocales</taxon>
        <taxon>Aphanizomenonaceae</taxon>
        <taxon>Cuspidothrix</taxon>
    </lineage>
</organism>
<sequence length="146" mass="16225">MELMAERLESLKAGVIGSISLGLAFLVTTLINIFWLEKYFPILNNAQIAPINIEMLLGGIIAGFSGFLFGVTYRYIIRIDTNPHLKTGGIWAFGLVRGLTQIETGWLLNNSIFPFLILAGESILWFALAAIALDTAMFKKWLKPFS</sequence>
<feature type="transmembrane region" description="Helical" evidence="1">
    <location>
        <begin position="55"/>
        <end position="76"/>
    </location>
</feature>
<feature type="transmembrane region" description="Helical" evidence="1">
    <location>
        <begin position="112"/>
        <end position="133"/>
    </location>
</feature>
<reference evidence="2 3" key="1">
    <citation type="submission" date="2018-02" db="EMBL/GenBank/DDBJ databases">
        <title>Discovery of a pederin family compound in a non-symbiotic bloom-forming cyanobacterium.</title>
        <authorList>
            <person name="Kust A."/>
            <person name="Mares J."/>
            <person name="Jokela J."/>
            <person name="Urajova P."/>
            <person name="Hajek J."/>
            <person name="Saurav K."/>
            <person name="Voracova K."/>
            <person name="Fewer D.P."/>
            <person name="Haapaniemi E."/>
            <person name="Permi P."/>
            <person name="Rehakova K."/>
            <person name="Sivonen K."/>
            <person name="Hrouzek P."/>
        </authorList>
    </citation>
    <scope>NUCLEOTIDE SEQUENCE [LARGE SCALE GENOMIC DNA]</scope>
    <source>
        <strain evidence="2 3">CHARLIE-1</strain>
    </source>
</reference>
<evidence type="ECO:0000256" key="1">
    <source>
        <dbReference type="SAM" id="Phobius"/>
    </source>
</evidence>
<keyword evidence="3" id="KW-1185">Reference proteome</keyword>
<name>A0A2S6CQ63_9CYAN</name>
<keyword evidence="1" id="KW-0472">Membrane</keyword>
<dbReference type="PANTHER" id="PTHR36383">
    <property type="entry name" value="OS09G0529350 PROTEIN"/>
    <property type="match status" value="1"/>
</dbReference>
<evidence type="ECO:0000313" key="3">
    <source>
        <dbReference type="Proteomes" id="UP000239589"/>
    </source>
</evidence>
<proteinExistence type="predicted"/>
<keyword evidence="1" id="KW-0812">Transmembrane</keyword>
<dbReference type="RefSeq" id="WP_104389191.1">
    <property type="nucleotide sequence ID" value="NZ_PGEM01000158.1"/>
</dbReference>
<dbReference type="Proteomes" id="UP000239589">
    <property type="component" value="Unassembled WGS sequence"/>
</dbReference>
<gene>
    <name evidence="2" type="ORF">CUN59_18300</name>
</gene>
<evidence type="ECO:0000313" key="2">
    <source>
        <dbReference type="EMBL" id="PPJ61905.1"/>
    </source>
</evidence>
<dbReference type="PANTHER" id="PTHR36383:SF1">
    <property type="entry name" value="PROTEIN, PUTATIVE-RELATED"/>
    <property type="match status" value="1"/>
</dbReference>
<protein>
    <submittedName>
        <fullName evidence="2">Uncharacterized protein</fullName>
    </submittedName>
</protein>
<feature type="transmembrane region" description="Helical" evidence="1">
    <location>
        <begin position="12"/>
        <end position="35"/>
    </location>
</feature>
<accession>A0A2S6CQ63</accession>
<dbReference type="OrthoDB" id="465452at2"/>